<keyword evidence="1" id="KW-0597">Phosphoprotein</keyword>
<organism evidence="7">
    <name type="scientific">marine sediment metagenome</name>
    <dbReference type="NCBI Taxonomy" id="412755"/>
    <lineage>
        <taxon>unclassified sequences</taxon>
        <taxon>metagenomes</taxon>
        <taxon>ecological metagenomes</taxon>
    </lineage>
</organism>
<dbReference type="SUPFAM" id="SSF52172">
    <property type="entry name" value="CheY-like"/>
    <property type="match status" value="1"/>
</dbReference>
<dbReference type="GO" id="GO:0000976">
    <property type="term" value="F:transcription cis-regulatory region binding"/>
    <property type="evidence" value="ECO:0007669"/>
    <property type="project" value="TreeGrafter"/>
</dbReference>
<name>X1Q1D0_9ZZZZ</name>
<evidence type="ECO:0000259" key="6">
    <source>
        <dbReference type="PROSITE" id="PS50110"/>
    </source>
</evidence>
<evidence type="ECO:0000256" key="4">
    <source>
        <dbReference type="ARBA" id="ARBA00023125"/>
    </source>
</evidence>
<sequence>MADVLIVEDKSSFGEMLRSNLEDAGISARLVKRGREALQVFKKEKVEIALIDLRLPDIDGIDLLRELKKYDIDTQFVIMTAFGTIERAVEAMKLGACDFLTKPFD</sequence>
<dbReference type="PANTHER" id="PTHR48111">
    <property type="entry name" value="REGULATOR OF RPOS"/>
    <property type="match status" value="1"/>
</dbReference>
<dbReference type="GO" id="GO:0000156">
    <property type="term" value="F:phosphorelay response regulator activity"/>
    <property type="evidence" value="ECO:0007669"/>
    <property type="project" value="TreeGrafter"/>
</dbReference>
<dbReference type="AlphaFoldDB" id="X1Q1D0"/>
<dbReference type="PANTHER" id="PTHR48111:SF1">
    <property type="entry name" value="TWO-COMPONENT RESPONSE REGULATOR ORR33"/>
    <property type="match status" value="1"/>
</dbReference>
<keyword evidence="5" id="KW-0804">Transcription</keyword>
<evidence type="ECO:0000256" key="1">
    <source>
        <dbReference type="ARBA" id="ARBA00022553"/>
    </source>
</evidence>
<reference evidence="7" key="1">
    <citation type="journal article" date="2014" name="Front. Microbiol.">
        <title>High frequency of phylogenetically diverse reductive dehalogenase-homologous genes in deep subseafloor sedimentary metagenomes.</title>
        <authorList>
            <person name="Kawai M."/>
            <person name="Futagami T."/>
            <person name="Toyoda A."/>
            <person name="Takaki Y."/>
            <person name="Nishi S."/>
            <person name="Hori S."/>
            <person name="Arai W."/>
            <person name="Tsubouchi T."/>
            <person name="Morono Y."/>
            <person name="Uchiyama I."/>
            <person name="Ito T."/>
            <person name="Fujiyama A."/>
            <person name="Inagaki F."/>
            <person name="Takami H."/>
        </authorList>
    </citation>
    <scope>NUCLEOTIDE SEQUENCE</scope>
    <source>
        <strain evidence="7">Expedition CK06-06</strain>
    </source>
</reference>
<dbReference type="InterPro" id="IPR011006">
    <property type="entry name" value="CheY-like_superfamily"/>
</dbReference>
<evidence type="ECO:0000313" key="7">
    <source>
        <dbReference type="EMBL" id="GAI62013.1"/>
    </source>
</evidence>
<dbReference type="Pfam" id="PF00072">
    <property type="entry name" value="Response_reg"/>
    <property type="match status" value="1"/>
</dbReference>
<dbReference type="SMART" id="SM00448">
    <property type="entry name" value="REC"/>
    <property type="match status" value="1"/>
</dbReference>
<gene>
    <name evidence="7" type="ORF">S12H4_07897</name>
</gene>
<dbReference type="InterPro" id="IPR039420">
    <property type="entry name" value="WalR-like"/>
</dbReference>
<dbReference type="GO" id="GO:0032993">
    <property type="term" value="C:protein-DNA complex"/>
    <property type="evidence" value="ECO:0007669"/>
    <property type="project" value="TreeGrafter"/>
</dbReference>
<comment type="caution">
    <text evidence="7">The sequence shown here is derived from an EMBL/GenBank/DDBJ whole genome shotgun (WGS) entry which is preliminary data.</text>
</comment>
<dbReference type="EMBL" id="BARW01002985">
    <property type="protein sequence ID" value="GAI62013.1"/>
    <property type="molecule type" value="Genomic_DNA"/>
</dbReference>
<evidence type="ECO:0000256" key="5">
    <source>
        <dbReference type="ARBA" id="ARBA00023163"/>
    </source>
</evidence>
<feature type="non-terminal residue" evidence="7">
    <location>
        <position position="105"/>
    </location>
</feature>
<feature type="domain" description="Response regulatory" evidence="6">
    <location>
        <begin position="3"/>
        <end position="105"/>
    </location>
</feature>
<evidence type="ECO:0000256" key="3">
    <source>
        <dbReference type="ARBA" id="ARBA00023015"/>
    </source>
</evidence>
<dbReference type="PROSITE" id="PS50110">
    <property type="entry name" value="RESPONSE_REGULATORY"/>
    <property type="match status" value="1"/>
</dbReference>
<accession>X1Q1D0</accession>
<evidence type="ECO:0000256" key="2">
    <source>
        <dbReference type="ARBA" id="ARBA00023012"/>
    </source>
</evidence>
<proteinExistence type="predicted"/>
<dbReference type="Gene3D" id="3.40.50.2300">
    <property type="match status" value="1"/>
</dbReference>
<keyword evidence="3" id="KW-0805">Transcription regulation</keyword>
<keyword evidence="4" id="KW-0238">DNA-binding</keyword>
<keyword evidence="2" id="KW-0902">Two-component regulatory system</keyword>
<dbReference type="GO" id="GO:0006355">
    <property type="term" value="P:regulation of DNA-templated transcription"/>
    <property type="evidence" value="ECO:0007669"/>
    <property type="project" value="TreeGrafter"/>
</dbReference>
<protein>
    <recommendedName>
        <fullName evidence="6">Response regulatory domain-containing protein</fullName>
    </recommendedName>
</protein>
<dbReference type="GO" id="GO:0005829">
    <property type="term" value="C:cytosol"/>
    <property type="evidence" value="ECO:0007669"/>
    <property type="project" value="TreeGrafter"/>
</dbReference>
<dbReference type="InterPro" id="IPR001789">
    <property type="entry name" value="Sig_transdc_resp-reg_receiver"/>
</dbReference>